<protein>
    <submittedName>
        <fullName evidence="1">Starch phosphorylase</fullName>
    </submittedName>
</protein>
<dbReference type="EMBL" id="FNAI01000019">
    <property type="protein sequence ID" value="SDF50220.1"/>
    <property type="molecule type" value="Genomic_DNA"/>
</dbReference>
<dbReference type="SUPFAM" id="SSF53756">
    <property type="entry name" value="UDP-Glycosyltransferase/glycogen phosphorylase"/>
    <property type="match status" value="1"/>
</dbReference>
<evidence type="ECO:0000313" key="2">
    <source>
        <dbReference type="Proteomes" id="UP000199072"/>
    </source>
</evidence>
<dbReference type="Proteomes" id="UP000199072">
    <property type="component" value="Unassembled WGS sequence"/>
</dbReference>
<name>A0A1G7LMI9_9SPHI</name>
<dbReference type="STRING" id="1391627.SAMN05216464_11927"/>
<accession>A0A1G7LMI9</accession>
<evidence type="ECO:0000313" key="1">
    <source>
        <dbReference type="EMBL" id="SDF50220.1"/>
    </source>
</evidence>
<dbReference type="AlphaFoldDB" id="A0A1G7LMI9"/>
<organism evidence="1 2">
    <name type="scientific">Mucilaginibacter pineti</name>
    <dbReference type="NCBI Taxonomy" id="1391627"/>
    <lineage>
        <taxon>Bacteria</taxon>
        <taxon>Pseudomonadati</taxon>
        <taxon>Bacteroidota</taxon>
        <taxon>Sphingobacteriia</taxon>
        <taxon>Sphingobacteriales</taxon>
        <taxon>Sphingobacteriaceae</taxon>
        <taxon>Mucilaginibacter</taxon>
    </lineage>
</organism>
<proteinExistence type="predicted"/>
<dbReference type="RefSeq" id="WP_091155837.1">
    <property type="nucleotide sequence ID" value="NZ_FNAI01000019.1"/>
</dbReference>
<gene>
    <name evidence="1" type="ORF">SAMN05216464_11927</name>
</gene>
<dbReference type="OrthoDB" id="9760804at2"/>
<reference evidence="1 2" key="1">
    <citation type="submission" date="2016-10" db="EMBL/GenBank/DDBJ databases">
        <authorList>
            <person name="de Groot N.N."/>
        </authorList>
    </citation>
    <scope>NUCLEOTIDE SEQUENCE [LARGE SCALE GENOMIC DNA]</scope>
    <source>
        <strain evidence="1 2">47C3B</strain>
    </source>
</reference>
<keyword evidence="2" id="KW-1185">Reference proteome</keyword>
<sequence length="92" mass="10711">MLYCFCHFVNYKALADLHCFLIPKAHDSLSGIEKDSLENKNLMDVLENTLLPMYYRQPERWSAIIRKAAADIVSGFEAGRMAKEYYQNLYNV</sequence>